<keyword evidence="1" id="KW-0472">Membrane</keyword>
<feature type="transmembrane region" description="Helical" evidence="1">
    <location>
        <begin position="46"/>
        <end position="67"/>
    </location>
</feature>
<organism evidence="2 3">
    <name type="scientific">Flavobacterium magnesitis</name>
    <dbReference type="NCBI Taxonomy" id="3138077"/>
    <lineage>
        <taxon>Bacteria</taxon>
        <taxon>Pseudomonadati</taxon>
        <taxon>Bacteroidota</taxon>
        <taxon>Flavobacteriia</taxon>
        <taxon>Flavobacteriales</taxon>
        <taxon>Flavobacteriaceae</taxon>
        <taxon>Flavobacterium</taxon>
    </lineage>
</organism>
<evidence type="ECO:0000256" key="1">
    <source>
        <dbReference type="SAM" id="Phobius"/>
    </source>
</evidence>
<protein>
    <recommendedName>
        <fullName evidence="4">VanZ-like domain-containing protein</fullName>
    </recommendedName>
</protein>
<reference evidence="2 3" key="1">
    <citation type="submission" date="2024-04" db="EMBL/GenBank/DDBJ databases">
        <title>New Clade of Flavobacterium.</title>
        <authorList>
            <person name="Matos L."/>
            <person name="Proenca D.N."/>
            <person name="Fransisco R.M."/>
            <person name="Chung A.P."/>
            <person name="Maccario L."/>
            <person name="Sorensen S.J."/>
            <person name="Morais P.V."/>
        </authorList>
    </citation>
    <scope>NUCLEOTIDE SEQUENCE [LARGE SCALE GENOMIC DNA]</scope>
    <source>
        <strain evidence="2 3">FBOR7N2.3</strain>
    </source>
</reference>
<keyword evidence="1" id="KW-0812">Transmembrane</keyword>
<keyword evidence="1" id="KW-1133">Transmembrane helix</keyword>
<gene>
    <name evidence="2" type="ORF">AAGV33_12890</name>
</gene>
<accession>A0ABV4TPY7</accession>
<comment type="caution">
    <text evidence="2">The sequence shown here is derived from an EMBL/GenBank/DDBJ whole genome shotgun (WGS) entry which is preliminary data.</text>
</comment>
<evidence type="ECO:0000313" key="3">
    <source>
        <dbReference type="Proteomes" id="UP001574170"/>
    </source>
</evidence>
<name>A0ABV4TPY7_9FLAO</name>
<feature type="transmembrane region" description="Helical" evidence="1">
    <location>
        <begin position="5"/>
        <end position="23"/>
    </location>
</feature>
<feature type="transmembrane region" description="Helical" evidence="1">
    <location>
        <begin position="79"/>
        <end position="100"/>
    </location>
</feature>
<dbReference type="Proteomes" id="UP001574170">
    <property type="component" value="Unassembled WGS sequence"/>
</dbReference>
<evidence type="ECO:0008006" key="4">
    <source>
        <dbReference type="Google" id="ProtNLM"/>
    </source>
</evidence>
<sequence length="138" mass="15782">MEKKAILFTLLIVSLLVFYYSWLPDPNMRSEAYLPKWILDWSNKNYNLRTGVPFIPFGYFLAAYSQITNSDNKEKNTNLIFIQNLGVAGIVAFIAEGGQFLIQSRNPDLMDIYFAIIGSSVGAFTYSLFNVRKFKNAK</sequence>
<keyword evidence="3" id="KW-1185">Reference proteome</keyword>
<feature type="transmembrane region" description="Helical" evidence="1">
    <location>
        <begin position="112"/>
        <end position="129"/>
    </location>
</feature>
<dbReference type="RefSeq" id="WP_373392450.1">
    <property type="nucleotide sequence ID" value="NZ_JBCFQJ010000024.1"/>
</dbReference>
<proteinExistence type="predicted"/>
<evidence type="ECO:0000313" key="2">
    <source>
        <dbReference type="EMBL" id="MFA9195304.1"/>
    </source>
</evidence>
<dbReference type="EMBL" id="JBCFQK010000020">
    <property type="protein sequence ID" value="MFA9195304.1"/>
    <property type="molecule type" value="Genomic_DNA"/>
</dbReference>